<dbReference type="EMBL" id="ML209039">
    <property type="protein sequence ID" value="TFK59242.1"/>
    <property type="molecule type" value="Genomic_DNA"/>
</dbReference>
<keyword evidence="2" id="KW-1185">Reference proteome</keyword>
<dbReference type="Proteomes" id="UP000308600">
    <property type="component" value="Unassembled WGS sequence"/>
</dbReference>
<protein>
    <submittedName>
        <fullName evidence="1">Uncharacterized protein</fullName>
    </submittedName>
</protein>
<reference evidence="1 2" key="1">
    <citation type="journal article" date="2019" name="Nat. Ecol. Evol.">
        <title>Megaphylogeny resolves global patterns of mushroom evolution.</title>
        <authorList>
            <person name="Varga T."/>
            <person name="Krizsan K."/>
            <person name="Foldi C."/>
            <person name="Dima B."/>
            <person name="Sanchez-Garcia M."/>
            <person name="Sanchez-Ramirez S."/>
            <person name="Szollosi G.J."/>
            <person name="Szarkandi J.G."/>
            <person name="Papp V."/>
            <person name="Albert L."/>
            <person name="Andreopoulos W."/>
            <person name="Angelini C."/>
            <person name="Antonin V."/>
            <person name="Barry K.W."/>
            <person name="Bougher N.L."/>
            <person name="Buchanan P."/>
            <person name="Buyck B."/>
            <person name="Bense V."/>
            <person name="Catcheside P."/>
            <person name="Chovatia M."/>
            <person name="Cooper J."/>
            <person name="Damon W."/>
            <person name="Desjardin D."/>
            <person name="Finy P."/>
            <person name="Geml J."/>
            <person name="Haridas S."/>
            <person name="Hughes K."/>
            <person name="Justo A."/>
            <person name="Karasinski D."/>
            <person name="Kautmanova I."/>
            <person name="Kiss B."/>
            <person name="Kocsube S."/>
            <person name="Kotiranta H."/>
            <person name="LaButti K.M."/>
            <person name="Lechner B.E."/>
            <person name="Liimatainen K."/>
            <person name="Lipzen A."/>
            <person name="Lukacs Z."/>
            <person name="Mihaltcheva S."/>
            <person name="Morgado L.N."/>
            <person name="Niskanen T."/>
            <person name="Noordeloos M.E."/>
            <person name="Ohm R.A."/>
            <person name="Ortiz-Santana B."/>
            <person name="Ovrebo C."/>
            <person name="Racz N."/>
            <person name="Riley R."/>
            <person name="Savchenko A."/>
            <person name="Shiryaev A."/>
            <person name="Soop K."/>
            <person name="Spirin V."/>
            <person name="Szebenyi C."/>
            <person name="Tomsovsky M."/>
            <person name="Tulloss R.E."/>
            <person name="Uehling J."/>
            <person name="Grigoriev I.V."/>
            <person name="Vagvolgyi C."/>
            <person name="Papp T."/>
            <person name="Martin F.M."/>
            <person name="Miettinen O."/>
            <person name="Hibbett D.S."/>
            <person name="Nagy L.G."/>
        </authorList>
    </citation>
    <scope>NUCLEOTIDE SEQUENCE [LARGE SCALE GENOMIC DNA]</scope>
    <source>
        <strain evidence="1 2">NL-1719</strain>
    </source>
</reference>
<evidence type="ECO:0000313" key="1">
    <source>
        <dbReference type="EMBL" id="TFK59242.1"/>
    </source>
</evidence>
<feature type="non-terminal residue" evidence="1">
    <location>
        <position position="1"/>
    </location>
</feature>
<organism evidence="1 2">
    <name type="scientific">Pluteus cervinus</name>
    <dbReference type="NCBI Taxonomy" id="181527"/>
    <lineage>
        <taxon>Eukaryota</taxon>
        <taxon>Fungi</taxon>
        <taxon>Dikarya</taxon>
        <taxon>Basidiomycota</taxon>
        <taxon>Agaricomycotina</taxon>
        <taxon>Agaricomycetes</taxon>
        <taxon>Agaricomycetidae</taxon>
        <taxon>Agaricales</taxon>
        <taxon>Pluteineae</taxon>
        <taxon>Pluteaceae</taxon>
        <taxon>Pluteus</taxon>
    </lineage>
</organism>
<proteinExistence type="predicted"/>
<accession>A0ACD3A314</accession>
<sequence>RTLVDIVRSCVLTIFACIYTALHPNIPDPKASDWQKICRRLKMSFYMLIAPEAVIWWAMRQWYGACWIARALKWTTTHGHFVQMGGLEGIHPDGRREVIDPKDLTYWGPCYLPNNRIDLKELQFPKKQVEDRSKGDFLSKGLVALQTSWFVLECIARFQRHFPITKLEVVTLAFAVLNIITYGLWWNKPLNVNCQVQIHIKPEVSLGGQETNRSRDGGGNQVDRDRQQVPEAAEAGNIRGEEDGNDAMEGGDTQEGSQLLMAPIGQDQGNGDATMTKQKRLSSIGQHLLCLPRWAYDRLITRPFTALVLPIQDMFQCEDIEKGARHAPIFYACAVSAEELLRIRLLSCLIGMVFAGIHFIAWDSHFPTHVELFLWQTSSLVVLVIPFLVGLLGIILAIFRPIRWVLYVLGPILYIAARTSLMVQAFISLRDLQPPIFQNIAWTSYIPHL</sequence>
<name>A0ACD3A314_9AGAR</name>
<evidence type="ECO:0000313" key="2">
    <source>
        <dbReference type="Proteomes" id="UP000308600"/>
    </source>
</evidence>
<gene>
    <name evidence="1" type="ORF">BDN72DRAFT_781004</name>
</gene>